<dbReference type="EMBL" id="OY288114">
    <property type="protein sequence ID" value="CAJ0858306.1"/>
    <property type="molecule type" value="Genomic_DNA"/>
</dbReference>
<sequence length="198" mass="19557">MAPSRSPSQTEFAMLRSFRNWKVVVGLIASTNLIGSGAALAQGWGEQRPLQFGIVGAGGSAMTAEIYRRQFLLGSQQLGVAQVNNFNGGGGGGGGGISGVTGSAQASSQLNNSNQVTFSAPVTVEAGGTLYLNTGPQGGSTQTSTGTSQGSTNSQSTGGVSNLAGNQTASNAGNGQVVQGGAAAVSGRKSGNFLNTNP</sequence>
<evidence type="ECO:0000313" key="2">
    <source>
        <dbReference type="EMBL" id="CAJ0858306.1"/>
    </source>
</evidence>
<evidence type="ECO:0000256" key="1">
    <source>
        <dbReference type="SAM" id="MobiDB-lite"/>
    </source>
</evidence>
<accession>A0AA48R9C8</accession>
<organism evidence="2">
    <name type="scientific">freshwater sediment metagenome</name>
    <dbReference type="NCBI Taxonomy" id="556182"/>
    <lineage>
        <taxon>unclassified sequences</taxon>
        <taxon>metagenomes</taxon>
        <taxon>ecological metagenomes</taxon>
    </lineage>
</organism>
<feature type="compositionally biased region" description="Low complexity" evidence="1">
    <location>
        <begin position="139"/>
        <end position="161"/>
    </location>
</feature>
<name>A0AA48R9C8_9ZZZZ</name>
<gene>
    <name evidence="2" type="ORF">AMST5_01104</name>
</gene>
<protein>
    <submittedName>
        <fullName evidence="2">Uncharacterized protein</fullName>
    </submittedName>
</protein>
<proteinExistence type="predicted"/>
<feature type="region of interest" description="Disordered" evidence="1">
    <location>
        <begin position="129"/>
        <end position="175"/>
    </location>
</feature>
<reference evidence="2" key="1">
    <citation type="submission" date="2023-07" db="EMBL/GenBank/DDBJ databases">
        <authorList>
            <person name="Pelsma A.J. K."/>
        </authorList>
    </citation>
    <scope>NUCLEOTIDE SEQUENCE</scope>
</reference>
<dbReference type="AlphaFoldDB" id="A0AA48R9C8"/>